<dbReference type="RefSeq" id="WP_002714558.1">
    <property type="nucleotide sequence ID" value="NZ_KB375281.1"/>
</dbReference>
<feature type="transmembrane region" description="Helical" evidence="1">
    <location>
        <begin position="6"/>
        <end position="24"/>
    </location>
</feature>
<proteinExistence type="predicted"/>
<comment type="caution">
    <text evidence="2">The sequence shown here is derived from an EMBL/GenBank/DDBJ whole genome shotgun (WGS) entry which is preliminary data.</text>
</comment>
<dbReference type="PATRIC" id="fig|883079.3.peg.3762"/>
<dbReference type="OrthoDB" id="9807923at2"/>
<keyword evidence="1" id="KW-0472">Membrane</keyword>
<dbReference type="AlphaFoldDB" id="K8NU90"/>
<sequence length="181" mass="20206">MTTLMYIAIALAILIAIVVGLAAMRPDTFRVQRSIDINAPADKIFPLINDYRNWGSWSPYEHVDPDMQRTFSGAPNGKGSIYEWRGNKNIGHGRMEILDTAPPSKVVIKLDFFSPFEAHNMAEFTMQPKGSAANVTTNVTWAMHGPVPFMAKIIHMFMNMDRMVGGQFQQGLVSMKAVAEK</sequence>
<accession>K8NU90</accession>
<reference evidence="2 3" key="1">
    <citation type="submission" date="2012-04" db="EMBL/GenBank/DDBJ databases">
        <title>The Genome Sequence of Afipia clevelandensis ATCC 49720.</title>
        <authorList>
            <consortium name="The Broad Institute Genome Sequencing Platform"/>
            <person name="Earl A."/>
            <person name="Ward D."/>
            <person name="Feldgarden M."/>
            <person name="Gevers D."/>
            <person name="Huys G."/>
            <person name="Walker B."/>
            <person name="Young S.K."/>
            <person name="Zeng Q."/>
            <person name="Gargeya S."/>
            <person name="Fitzgerald M."/>
            <person name="Haas B."/>
            <person name="Abouelleil A."/>
            <person name="Alvarado L."/>
            <person name="Arachchi H.M."/>
            <person name="Berlin A."/>
            <person name="Chapman S.B."/>
            <person name="Goldberg J."/>
            <person name="Griggs A."/>
            <person name="Gujja S."/>
            <person name="Hansen M."/>
            <person name="Howarth C."/>
            <person name="Imamovic A."/>
            <person name="Larimer J."/>
            <person name="McCowen C."/>
            <person name="Montmayeur A."/>
            <person name="Murphy C."/>
            <person name="Neiman D."/>
            <person name="Pearson M."/>
            <person name="Priest M."/>
            <person name="Roberts A."/>
            <person name="Saif S."/>
            <person name="Shea T."/>
            <person name="Sisk P."/>
            <person name="Sykes S."/>
            <person name="Wortman J."/>
            <person name="Nusbaum C."/>
            <person name="Birren B."/>
        </authorList>
    </citation>
    <scope>NUCLEOTIDE SEQUENCE [LARGE SCALE GENOMIC DNA]</scope>
    <source>
        <strain evidence="2 3">ATCC 49720</strain>
    </source>
</reference>
<dbReference type="HOGENOM" id="CLU_104147_0_0_5"/>
<keyword evidence="1" id="KW-1133">Transmembrane helix</keyword>
<dbReference type="EMBL" id="AGWY01000015">
    <property type="protein sequence ID" value="EKS32711.1"/>
    <property type="molecule type" value="Genomic_DNA"/>
</dbReference>
<evidence type="ECO:0008006" key="4">
    <source>
        <dbReference type="Google" id="ProtNLM"/>
    </source>
</evidence>
<evidence type="ECO:0000313" key="3">
    <source>
        <dbReference type="Proteomes" id="UP000001095"/>
    </source>
</evidence>
<dbReference type="InterPro" id="IPR023393">
    <property type="entry name" value="START-like_dom_sf"/>
</dbReference>
<organism evidence="2 3">
    <name type="scientific">Afipia clevelandensis ATCC 49720</name>
    <dbReference type="NCBI Taxonomy" id="883079"/>
    <lineage>
        <taxon>Bacteria</taxon>
        <taxon>Pseudomonadati</taxon>
        <taxon>Pseudomonadota</taxon>
        <taxon>Alphaproteobacteria</taxon>
        <taxon>Hyphomicrobiales</taxon>
        <taxon>Nitrobacteraceae</taxon>
        <taxon>Afipia</taxon>
    </lineage>
</organism>
<dbReference type="Pfam" id="PF10604">
    <property type="entry name" value="Polyketide_cyc2"/>
    <property type="match status" value="1"/>
</dbReference>
<dbReference type="SUPFAM" id="SSF55961">
    <property type="entry name" value="Bet v1-like"/>
    <property type="match status" value="1"/>
</dbReference>
<keyword evidence="1" id="KW-0812">Transmembrane</keyword>
<evidence type="ECO:0000313" key="2">
    <source>
        <dbReference type="EMBL" id="EKS32711.1"/>
    </source>
</evidence>
<evidence type="ECO:0000256" key="1">
    <source>
        <dbReference type="SAM" id="Phobius"/>
    </source>
</evidence>
<dbReference type="Proteomes" id="UP000001095">
    <property type="component" value="Unassembled WGS sequence"/>
</dbReference>
<protein>
    <recommendedName>
        <fullName evidence="4">Polyketide cyclase/dehydrase</fullName>
    </recommendedName>
</protein>
<dbReference type="Gene3D" id="3.30.530.20">
    <property type="match status" value="1"/>
</dbReference>
<gene>
    <name evidence="2" type="ORF">HMPREF9696_03688</name>
</gene>
<dbReference type="InterPro" id="IPR019587">
    <property type="entry name" value="Polyketide_cyclase/dehydratase"/>
</dbReference>
<dbReference type="CDD" id="cd07818">
    <property type="entry name" value="SRPBCC_1"/>
    <property type="match status" value="1"/>
</dbReference>
<keyword evidence="3" id="KW-1185">Reference proteome</keyword>
<name>K8NU90_9BRAD</name>